<dbReference type="EMBL" id="JACYFS010000005">
    <property type="protein sequence ID" value="MBD8083866.1"/>
    <property type="molecule type" value="Genomic_DNA"/>
</dbReference>
<dbReference type="Pfam" id="PF14491">
    <property type="entry name" value="DUF4435"/>
    <property type="match status" value="1"/>
</dbReference>
<dbReference type="RefSeq" id="WP_191737697.1">
    <property type="nucleotide sequence ID" value="NZ_JACYFS010000005.1"/>
</dbReference>
<feature type="domain" description="DUF4435" evidence="1">
    <location>
        <begin position="32"/>
        <end position="282"/>
    </location>
</feature>
<gene>
    <name evidence="2" type="ORF">IC610_15755</name>
</gene>
<name>A0ABR8ZF06_9FLAO</name>
<dbReference type="Proteomes" id="UP000637299">
    <property type="component" value="Unassembled WGS sequence"/>
</dbReference>
<dbReference type="InterPro" id="IPR029492">
    <property type="entry name" value="DUF4435"/>
</dbReference>
<reference evidence="2 3" key="1">
    <citation type="submission" date="2020-09" db="EMBL/GenBank/DDBJ databases">
        <title>Genome seq and assembly of Chryseobacterium sp.</title>
        <authorList>
            <person name="Chhetri G."/>
        </authorList>
    </citation>
    <scope>NUCLEOTIDE SEQUENCE [LARGE SCALE GENOMIC DNA]</scope>
    <source>
        <strain evidence="2 3">GCR10</strain>
    </source>
</reference>
<comment type="caution">
    <text evidence="2">The sequence shown here is derived from an EMBL/GenBank/DDBJ whole genome shotgun (WGS) entry which is preliminary data.</text>
</comment>
<organism evidence="2 3">
    <name type="scientific">Chryseobacterium caseinilyticum</name>
    <dbReference type="NCBI Taxonomy" id="2771428"/>
    <lineage>
        <taxon>Bacteria</taxon>
        <taxon>Pseudomonadati</taxon>
        <taxon>Bacteroidota</taxon>
        <taxon>Flavobacteriia</taxon>
        <taxon>Flavobacteriales</taxon>
        <taxon>Weeksellaceae</taxon>
        <taxon>Chryseobacterium group</taxon>
        <taxon>Chryseobacterium</taxon>
    </lineage>
</organism>
<evidence type="ECO:0000259" key="1">
    <source>
        <dbReference type="Pfam" id="PF14491"/>
    </source>
</evidence>
<protein>
    <submittedName>
        <fullName evidence="2">DUF4435 domain-containing protein</fullName>
    </submittedName>
</protein>
<sequence length="347" mass="41772">MTKELFFAKKEAIIPKARYFILKQIYTSSAKDVHVFTEDDDDYEFYRTSITRIYTDYNHHKYLMKGKSNLLEVYQLIDWTRYSKSKLLFFADKDYDDIIGVKMTLEPNLFYTKYYSIENYLVTEEVFLIILDRFYVNDISKELQNKLLDLYRNSYEKFIIKLRTVTWFILIDRLLSKKAVLEELKLQHLIYFEMMQFCEKKLVTKEMYERIMRSDDSLRKLQIRDATLKEILVNKCGAVKSEYHFENIMRTRDLIMRISNHKFFLRGKYDLWFLIEILKTVDKTIENIFTTEGIERSQENPIPRKKLDITTLNIFDLVCSKMTQPADILNFLTTNYTALNANNKINI</sequence>
<evidence type="ECO:0000313" key="3">
    <source>
        <dbReference type="Proteomes" id="UP000637299"/>
    </source>
</evidence>
<evidence type="ECO:0000313" key="2">
    <source>
        <dbReference type="EMBL" id="MBD8083866.1"/>
    </source>
</evidence>
<proteinExistence type="predicted"/>
<keyword evidence="3" id="KW-1185">Reference proteome</keyword>
<accession>A0ABR8ZF06</accession>